<dbReference type="GeneID" id="115631831"/>
<evidence type="ECO:0000256" key="1">
    <source>
        <dbReference type="SAM" id="SignalP"/>
    </source>
</evidence>
<dbReference type="AlphaFoldDB" id="A0A6J2U866"/>
<accession>A0A6J2U866</accession>
<sequence>MGQKTHLAFLFIALLATFALAAEDSSSSSEEFKEIEAVKQLLLFAVENLSRITEYVAAEGKIIFEKVVQELSPLQEGNEELRIKLLNFTEFIEDAGKLKPREEGQPFELESYMLFVTLFEIVNAYNTTDNAVKPTLETSLIWASMTKNGLDAIENGLKTRFSVYFSEFDKKFKEFDSSLTPTERQENSKIFVWYNSVKNAPTLVEKANKFLGYLFQYL</sequence>
<keyword evidence="1" id="KW-0732">Signal</keyword>
<keyword evidence="2" id="KW-1185">Reference proteome</keyword>
<dbReference type="OrthoDB" id="7996582at2759"/>
<evidence type="ECO:0000313" key="2">
    <source>
        <dbReference type="Proteomes" id="UP000504634"/>
    </source>
</evidence>
<gene>
    <name evidence="3" type="primary">LOC115631831</name>
</gene>
<feature type="signal peptide" evidence="1">
    <location>
        <begin position="1"/>
        <end position="21"/>
    </location>
</feature>
<reference evidence="3" key="1">
    <citation type="submission" date="2025-08" db="UniProtKB">
        <authorList>
            <consortium name="RefSeq"/>
        </authorList>
    </citation>
    <scope>IDENTIFICATION</scope>
    <source>
        <strain evidence="3">11010-0011.00</strain>
        <tissue evidence="3">Whole body</tissue>
    </source>
</reference>
<dbReference type="Proteomes" id="UP000504634">
    <property type="component" value="Unplaced"/>
</dbReference>
<name>A0A6J2U866_DROLE</name>
<dbReference type="RefSeq" id="XP_030384529.1">
    <property type="nucleotide sequence ID" value="XM_030528669.1"/>
</dbReference>
<organism evidence="2 3">
    <name type="scientific">Drosophila lebanonensis</name>
    <name type="common">Fruit fly</name>
    <name type="synonym">Scaptodrosophila lebanonensis</name>
    <dbReference type="NCBI Taxonomy" id="7225"/>
    <lineage>
        <taxon>Eukaryota</taxon>
        <taxon>Metazoa</taxon>
        <taxon>Ecdysozoa</taxon>
        <taxon>Arthropoda</taxon>
        <taxon>Hexapoda</taxon>
        <taxon>Insecta</taxon>
        <taxon>Pterygota</taxon>
        <taxon>Neoptera</taxon>
        <taxon>Endopterygota</taxon>
        <taxon>Diptera</taxon>
        <taxon>Brachycera</taxon>
        <taxon>Muscomorpha</taxon>
        <taxon>Ephydroidea</taxon>
        <taxon>Drosophilidae</taxon>
        <taxon>Scaptodrosophila</taxon>
    </lineage>
</organism>
<protein>
    <submittedName>
        <fullName evidence="3">Uncharacterized protein LOC115631831</fullName>
    </submittedName>
</protein>
<feature type="chain" id="PRO_5026814977" evidence="1">
    <location>
        <begin position="22"/>
        <end position="218"/>
    </location>
</feature>
<proteinExistence type="predicted"/>
<evidence type="ECO:0000313" key="3">
    <source>
        <dbReference type="RefSeq" id="XP_030384529.1"/>
    </source>
</evidence>